<dbReference type="GO" id="GO:0000981">
    <property type="term" value="F:DNA-binding transcription factor activity, RNA polymerase II-specific"/>
    <property type="evidence" value="ECO:0007669"/>
    <property type="project" value="InterPro"/>
</dbReference>
<evidence type="ECO:0000256" key="4">
    <source>
        <dbReference type="ARBA" id="ARBA00023125"/>
    </source>
</evidence>
<evidence type="ECO:0000259" key="8">
    <source>
        <dbReference type="PROSITE" id="PS50048"/>
    </source>
</evidence>
<dbReference type="AlphaFoldDB" id="A0A5N6U2A6"/>
<feature type="domain" description="Zn(2)-C6 fungal-type" evidence="8">
    <location>
        <begin position="10"/>
        <end position="41"/>
    </location>
</feature>
<dbReference type="OrthoDB" id="4898680at2759"/>
<dbReference type="InterPro" id="IPR050613">
    <property type="entry name" value="Sec_Metabolite_Reg"/>
</dbReference>
<dbReference type="Pfam" id="PF04082">
    <property type="entry name" value="Fungal_trans"/>
    <property type="match status" value="1"/>
</dbReference>
<dbReference type="InterPro" id="IPR001138">
    <property type="entry name" value="Zn2Cys6_DnaBD"/>
</dbReference>
<dbReference type="Proteomes" id="UP000325780">
    <property type="component" value="Unassembled WGS sequence"/>
</dbReference>
<evidence type="ECO:0000313" key="9">
    <source>
        <dbReference type="EMBL" id="KAE8152650.1"/>
    </source>
</evidence>
<evidence type="ECO:0000313" key="10">
    <source>
        <dbReference type="Proteomes" id="UP000325780"/>
    </source>
</evidence>
<dbReference type="PANTHER" id="PTHR31001:SF40">
    <property type="entry name" value="ZN(II)2CYS6 TRANSCRIPTION FACTOR (EUROFUNG)"/>
    <property type="match status" value="1"/>
</dbReference>
<evidence type="ECO:0000256" key="7">
    <source>
        <dbReference type="SAM" id="MobiDB-lite"/>
    </source>
</evidence>
<sequence>MYRRNGKPVSCEPCRLAKVRCDHATPICGRCRTRRIQECFYHPAPMTRSSTRYRHYQIKCTSNLHPCDKLLASNIKTHHCSRKHTEQHERYDHGQSSEGVPSSSANFTSLTLPPTMSTTASRPLEANTSRFDTMKPYVTRLCTSIAQYVKLIMTHYDRSQFHVIPRPLIVDPMLTLQKDLEAGLDVNSHLVRNACQPLPELVPDMSLVQFSELLTGPNVRWEFLGVIFALAGHAAFHTDVEKWWAGNAFTTEMFQASKLCLEICEESNQLNDLTIWLRYANVALTSHVFGDTSHDLYRMFNSLIAEIFAIGFHRQNFSNPKVPFYISETRKRIFASTFSRDKNLAALLERPPLMDSKFCNMVFPFDLSDEEIVLNGSELDAALQGLDQDGWKTPSEGETLIRPATGIRLRYLFSDIRVKVLRLSLGNRNGDVGDKCRELYREYEAIRERVPPQYRYESDCWKYLNAGTCIAMLIIHLDYLYCGFQIQRILRQEGQNILAALLDTSMKLLSAMLDYIRQQWRIRELKQRYAWIFFFYGLPGAGTLAAEIRQSTLEGTQLPLSVPYSRIIRDLSVAVSWFENYNYPRRPDYQLCLQISKVISKLLDETLDHSLIPSSDATTHSDKNNTVLNDSISELPVDLLGENEIQPSIEPTTSEEFLSWFDDLLWDGSISMEV</sequence>
<dbReference type="InterPro" id="IPR036864">
    <property type="entry name" value="Zn2-C6_fun-type_DNA-bd_sf"/>
</dbReference>
<keyword evidence="4" id="KW-0238">DNA-binding</keyword>
<keyword evidence="5" id="KW-0804">Transcription</keyword>
<feature type="compositionally biased region" description="Basic and acidic residues" evidence="7">
    <location>
        <begin position="83"/>
        <end position="95"/>
    </location>
</feature>
<keyword evidence="3" id="KW-0805">Transcription regulation</keyword>
<dbReference type="SUPFAM" id="SSF57701">
    <property type="entry name" value="Zn2/Cys6 DNA-binding domain"/>
    <property type="match status" value="1"/>
</dbReference>
<evidence type="ECO:0000256" key="1">
    <source>
        <dbReference type="ARBA" id="ARBA00004123"/>
    </source>
</evidence>
<dbReference type="SMART" id="SM00066">
    <property type="entry name" value="GAL4"/>
    <property type="match status" value="1"/>
</dbReference>
<feature type="compositionally biased region" description="Low complexity" evidence="7">
    <location>
        <begin position="108"/>
        <end position="119"/>
    </location>
</feature>
<dbReference type="GO" id="GO:0009893">
    <property type="term" value="P:positive regulation of metabolic process"/>
    <property type="evidence" value="ECO:0007669"/>
    <property type="project" value="UniProtKB-ARBA"/>
</dbReference>
<feature type="compositionally biased region" description="Polar residues" evidence="7">
    <location>
        <begin position="96"/>
        <end position="107"/>
    </location>
</feature>
<dbReference type="PROSITE" id="PS00463">
    <property type="entry name" value="ZN2_CY6_FUNGAL_1"/>
    <property type="match status" value="1"/>
</dbReference>
<dbReference type="PROSITE" id="PS50048">
    <property type="entry name" value="ZN2_CY6_FUNGAL_2"/>
    <property type="match status" value="1"/>
</dbReference>
<comment type="subcellular location">
    <subcellularLocation>
        <location evidence="1">Nucleus</location>
    </subcellularLocation>
</comment>
<organism evidence="9 10">
    <name type="scientific">Aspergillus avenaceus</name>
    <dbReference type="NCBI Taxonomy" id="36643"/>
    <lineage>
        <taxon>Eukaryota</taxon>
        <taxon>Fungi</taxon>
        <taxon>Dikarya</taxon>
        <taxon>Ascomycota</taxon>
        <taxon>Pezizomycotina</taxon>
        <taxon>Eurotiomycetes</taxon>
        <taxon>Eurotiomycetidae</taxon>
        <taxon>Eurotiales</taxon>
        <taxon>Aspergillaceae</taxon>
        <taxon>Aspergillus</taxon>
        <taxon>Aspergillus subgen. Circumdati</taxon>
    </lineage>
</organism>
<dbReference type="GO" id="GO:0005634">
    <property type="term" value="C:nucleus"/>
    <property type="evidence" value="ECO:0007669"/>
    <property type="project" value="UniProtKB-SubCell"/>
</dbReference>
<dbReference type="Gene3D" id="4.10.240.10">
    <property type="entry name" value="Zn(2)-C6 fungal-type DNA-binding domain"/>
    <property type="match status" value="1"/>
</dbReference>
<dbReference type="CDD" id="cd00067">
    <property type="entry name" value="GAL4"/>
    <property type="match status" value="1"/>
</dbReference>
<evidence type="ECO:0000256" key="3">
    <source>
        <dbReference type="ARBA" id="ARBA00023015"/>
    </source>
</evidence>
<feature type="region of interest" description="Disordered" evidence="7">
    <location>
        <begin position="82"/>
        <end position="121"/>
    </location>
</feature>
<evidence type="ECO:0000256" key="2">
    <source>
        <dbReference type="ARBA" id="ARBA00022723"/>
    </source>
</evidence>
<dbReference type="GO" id="GO:0008270">
    <property type="term" value="F:zinc ion binding"/>
    <property type="evidence" value="ECO:0007669"/>
    <property type="project" value="InterPro"/>
</dbReference>
<dbReference type="EMBL" id="ML742050">
    <property type="protein sequence ID" value="KAE8152650.1"/>
    <property type="molecule type" value="Genomic_DNA"/>
</dbReference>
<evidence type="ECO:0000256" key="6">
    <source>
        <dbReference type="ARBA" id="ARBA00023242"/>
    </source>
</evidence>
<keyword evidence="10" id="KW-1185">Reference proteome</keyword>
<accession>A0A5N6U2A6</accession>
<protein>
    <recommendedName>
        <fullName evidence="8">Zn(2)-C6 fungal-type domain-containing protein</fullName>
    </recommendedName>
</protein>
<dbReference type="InterPro" id="IPR007219">
    <property type="entry name" value="XnlR_reg_dom"/>
</dbReference>
<dbReference type="PANTHER" id="PTHR31001">
    <property type="entry name" value="UNCHARACTERIZED TRANSCRIPTIONAL REGULATORY PROTEIN"/>
    <property type="match status" value="1"/>
</dbReference>
<dbReference type="Pfam" id="PF00172">
    <property type="entry name" value="Zn_clus"/>
    <property type="match status" value="1"/>
</dbReference>
<dbReference type="GO" id="GO:0003677">
    <property type="term" value="F:DNA binding"/>
    <property type="evidence" value="ECO:0007669"/>
    <property type="project" value="UniProtKB-KW"/>
</dbReference>
<keyword evidence="6" id="KW-0539">Nucleus</keyword>
<evidence type="ECO:0000256" key="5">
    <source>
        <dbReference type="ARBA" id="ARBA00023163"/>
    </source>
</evidence>
<gene>
    <name evidence="9" type="ORF">BDV25DRAFT_150805</name>
</gene>
<keyword evidence="2" id="KW-0479">Metal-binding</keyword>
<dbReference type="GO" id="GO:0006351">
    <property type="term" value="P:DNA-templated transcription"/>
    <property type="evidence" value="ECO:0007669"/>
    <property type="project" value="InterPro"/>
</dbReference>
<dbReference type="CDD" id="cd12148">
    <property type="entry name" value="fungal_TF_MHR"/>
    <property type="match status" value="1"/>
</dbReference>
<proteinExistence type="predicted"/>
<name>A0A5N6U2A6_ASPAV</name>
<reference evidence="9 10" key="1">
    <citation type="submission" date="2019-04" db="EMBL/GenBank/DDBJ databases">
        <title>Friends and foes A comparative genomics study of 23 Aspergillus species from section Flavi.</title>
        <authorList>
            <consortium name="DOE Joint Genome Institute"/>
            <person name="Kjaerbolling I."/>
            <person name="Vesth T."/>
            <person name="Frisvad J.C."/>
            <person name="Nybo J.L."/>
            <person name="Theobald S."/>
            <person name="Kildgaard S."/>
            <person name="Isbrandt T."/>
            <person name="Kuo A."/>
            <person name="Sato A."/>
            <person name="Lyhne E.K."/>
            <person name="Kogle M.E."/>
            <person name="Wiebenga A."/>
            <person name="Kun R.S."/>
            <person name="Lubbers R.J."/>
            <person name="Makela M.R."/>
            <person name="Barry K."/>
            <person name="Chovatia M."/>
            <person name="Clum A."/>
            <person name="Daum C."/>
            <person name="Haridas S."/>
            <person name="He G."/>
            <person name="LaButti K."/>
            <person name="Lipzen A."/>
            <person name="Mondo S."/>
            <person name="Riley R."/>
            <person name="Salamov A."/>
            <person name="Simmons B.A."/>
            <person name="Magnuson J.K."/>
            <person name="Henrissat B."/>
            <person name="Mortensen U.H."/>
            <person name="Larsen T.O."/>
            <person name="Devries R.P."/>
            <person name="Grigoriev I.V."/>
            <person name="Machida M."/>
            <person name="Baker S.E."/>
            <person name="Andersen M.R."/>
        </authorList>
    </citation>
    <scope>NUCLEOTIDE SEQUENCE [LARGE SCALE GENOMIC DNA]</scope>
    <source>
        <strain evidence="9 10">IBT 18842</strain>
    </source>
</reference>